<dbReference type="InterPro" id="IPR052155">
    <property type="entry name" value="Biofilm_reg_signaling"/>
</dbReference>
<dbReference type="Gene3D" id="3.30.450.20">
    <property type="entry name" value="PAS domain"/>
    <property type="match status" value="1"/>
</dbReference>
<dbReference type="RefSeq" id="WP_161051683.1">
    <property type="nucleotide sequence ID" value="NZ_WWCR01000029.1"/>
</dbReference>
<reference evidence="6 7" key="1">
    <citation type="submission" date="2019-12" db="EMBL/GenBank/DDBJ databases">
        <title>Novel species isolated from a subtropical stream in China.</title>
        <authorList>
            <person name="Lu H."/>
        </authorList>
    </citation>
    <scope>NUCLEOTIDE SEQUENCE [LARGE SCALE GENOMIC DNA]</scope>
    <source>
        <strain evidence="6 7">FT134W</strain>
    </source>
</reference>
<dbReference type="InterPro" id="IPR013656">
    <property type="entry name" value="PAS_4"/>
</dbReference>
<dbReference type="SUPFAM" id="SSF52172">
    <property type="entry name" value="CheY-like"/>
    <property type="match status" value="1"/>
</dbReference>
<evidence type="ECO:0000313" key="7">
    <source>
        <dbReference type="Proteomes" id="UP000469734"/>
    </source>
</evidence>
<dbReference type="InterPro" id="IPR043128">
    <property type="entry name" value="Rev_trsase/Diguanyl_cyclase"/>
</dbReference>
<dbReference type="SUPFAM" id="SSF141868">
    <property type="entry name" value="EAL domain-like"/>
    <property type="match status" value="1"/>
</dbReference>
<gene>
    <name evidence="6" type="ORF">GTP56_21930</name>
</gene>
<evidence type="ECO:0000256" key="1">
    <source>
        <dbReference type="ARBA" id="ARBA00051114"/>
    </source>
</evidence>
<dbReference type="GO" id="GO:0071732">
    <property type="term" value="P:cellular response to nitric oxide"/>
    <property type="evidence" value="ECO:0007669"/>
    <property type="project" value="UniProtKB-ARBA"/>
</dbReference>
<dbReference type="GO" id="GO:0000160">
    <property type="term" value="P:phosphorelay signal transduction system"/>
    <property type="evidence" value="ECO:0007669"/>
    <property type="project" value="InterPro"/>
</dbReference>
<evidence type="ECO:0000259" key="5">
    <source>
        <dbReference type="PROSITE" id="PS50887"/>
    </source>
</evidence>
<dbReference type="PROSITE" id="PS50883">
    <property type="entry name" value="EAL"/>
    <property type="match status" value="1"/>
</dbReference>
<dbReference type="SMART" id="SM00052">
    <property type="entry name" value="EAL"/>
    <property type="match status" value="1"/>
</dbReference>
<dbReference type="InterPro" id="IPR001633">
    <property type="entry name" value="EAL_dom"/>
</dbReference>
<dbReference type="NCBIfam" id="TIGR00254">
    <property type="entry name" value="GGDEF"/>
    <property type="match status" value="1"/>
</dbReference>
<evidence type="ECO:0000313" key="6">
    <source>
        <dbReference type="EMBL" id="MYM74833.1"/>
    </source>
</evidence>
<dbReference type="Pfam" id="PF08448">
    <property type="entry name" value="PAS_4"/>
    <property type="match status" value="1"/>
</dbReference>
<dbReference type="InterPro" id="IPR000160">
    <property type="entry name" value="GGDEF_dom"/>
</dbReference>
<evidence type="ECO:0000259" key="3">
    <source>
        <dbReference type="PROSITE" id="PS50110"/>
    </source>
</evidence>
<dbReference type="PROSITE" id="PS50887">
    <property type="entry name" value="GGDEF"/>
    <property type="match status" value="1"/>
</dbReference>
<name>A0A7X4H3W6_9BURK</name>
<evidence type="ECO:0000259" key="4">
    <source>
        <dbReference type="PROSITE" id="PS50883"/>
    </source>
</evidence>
<comment type="catalytic activity">
    <reaction evidence="1">
        <text>3',3'-c-di-GMP + H2O = 5'-phosphoguanylyl(3'-&gt;5')guanosine + H(+)</text>
        <dbReference type="Rhea" id="RHEA:24902"/>
        <dbReference type="ChEBI" id="CHEBI:15377"/>
        <dbReference type="ChEBI" id="CHEBI:15378"/>
        <dbReference type="ChEBI" id="CHEBI:58754"/>
        <dbReference type="ChEBI" id="CHEBI:58805"/>
        <dbReference type="EC" id="3.1.4.52"/>
    </reaction>
    <physiologicalReaction direction="left-to-right" evidence="1">
        <dbReference type="Rhea" id="RHEA:24903"/>
    </physiologicalReaction>
</comment>
<dbReference type="SUPFAM" id="SSF55785">
    <property type="entry name" value="PYP-like sensor domain (PAS domain)"/>
    <property type="match status" value="1"/>
</dbReference>
<dbReference type="Gene3D" id="3.20.20.450">
    <property type="entry name" value="EAL domain"/>
    <property type="match status" value="1"/>
</dbReference>
<dbReference type="Gene3D" id="3.30.70.270">
    <property type="match status" value="1"/>
</dbReference>
<dbReference type="Pfam" id="PF00990">
    <property type="entry name" value="GGDEF"/>
    <property type="match status" value="1"/>
</dbReference>
<feature type="domain" description="EAL" evidence="4">
    <location>
        <begin position="453"/>
        <end position="707"/>
    </location>
</feature>
<comment type="caution">
    <text evidence="6">The sequence shown here is derived from an EMBL/GenBank/DDBJ whole genome shotgun (WGS) entry which is preliminary data.</text>
</comment>
<dbReference type="Proteomes" id="UP000469734">
    <property type="component" value="Unassembled WGS sequence"/>
</dbReference>
<dbReference type="GO" id="GO:0071111">
    <property type="term" value="F:cyclic-guanylate-specific phosphodiesterase activity"/>
    <property type="evidence" value="ECO:0007669"/>
    <property type="project" value="UniProtKB-EC"/>
</dbReference>
<dbReference type="Pfam" id="PF00072">
    <property type="entry name" value="Response_reg"/>
    <property type="match status" value="1"/>
</dbReference>
<dbReference type="PROSITE" id="PS50110">
    <property type="entry name" value="RESPONSE_REGULATORY"/>
    <property type="match status" value="1"/>
</dbReference>
<dbReference type="InterPro" id="IPR011006">
    <property type="entry name" value="CheY-like_superfamily"/>
</dbReference>
<dbReference type="SUPFAM" id="SSF55073">
    <property type="entry name" value="Nucleotide cyclase"/>
    <property type="match status" value="1"/>
</dbReference>
<accession>A0A7X4H3W6</accession>
<evidence type="ECO:0000256" key="2">
    <source>
        <dbReference type="PROSITE-ProRule" id="PRU00169"/>
    </source>
</evidence>
<dbReference type="InterPro" id="IPR035919">
    <property type="entry name" value="EAL_sf"/>
</dbReference>
<dbReference type="CDD" id="cd01949">
    <property type="entry name" value="GGDEF"/>
    <property type="match status" value="1"/>
</dbReference>
<dbReference type="Pfam" id="PF00563">
    <property type="entry name" value="EAL"/>
    <property type="match status" value="1"/>
</dbReference>
<dbReference type="PANTHER" id="PTHR44757:SF2">
    <property type="entry name" value="BIOFILM ARCHITECTURE MAINTENANCE PROTEIN MBAA"/>
    <property type="match status" value="1"/>
</dbReference>
<protein>
    <submittedName>
        <fullName evidence="6">EAL domain-containing protein</fullName>
    </submittedName>
</protein>
<dbReference type="FunFam" id="3.20.20.450:FF:000001">
    <property type="entry name" value="Cyclic di-GMP phosphodiesterase yahA"/>
    <property type="match status" value="1"/>
</dbReference>
<organism evidence="6 7">
    <name type="scientific">Duganella margarita</name>
    <dbReference type="NCBI Taxonomy" id="2692170"/>
    <lineage>
        <taxon>Bacteria</taxon>
        <taxon>Pseudomonadati</taxon>
        <taxon>Pseudomonadota</taxon>
        <taxon>Betaproteobacteria</taxon>
        <taxon>Burkholderiales</taxon>
        <taxon>Oxalobacteraceae</taxon>
        <taxon>Telluria group</taxon>
        <taxon>Duganella</taxon>
    </lineage>
</organism>
<dbReference type="AlphaFoldDB" id="A0A7X4H3W6"/>
<feature type="modified residue" description="4-aspartylphosphate" evidence="2">
    <location>
        <position position="58"/>
    </location>
</feature>
<dbReference type="InterPro" id="IPR001789">
    <property type="entry name" value="Sig_transdc_resp-reg_receiver"/>
</dbReference>
<proteinExistence type="predicted"/>
<dbReference type="Gene3D" id="3.40.50.2300">
    <property type="match status" value="1"/>
</dbReference>
<dbReference type="SMART" id="SM00448">
    <property type="entry name" value="REC"/>
    <property type="match status" value="1"/>
</dbReference>
<dbReference type="InterPro" id="IPR029787">
    <property type="entry name" value="Nucleotide_cyclase"/>
</dbReference>
<sequence>MATSPKRGLVLVADDDPTMRLLMLEMLAQVGLDAIEAEDGVKALACYHSVAPDLVLLDVDMPGMDGFSVCREIRRLETQASVPIIMVTGGDELESVTRAYEAGATDFVSKPINWPILGHRVLYVLRASDAISRLRIADAQHRAVLAAIPDTFFRMNKDGYYLDYEQGHEASSVFSTERCVGQHLSQVLPADIAGHMLEQVQTVLDTQHIRSLDYELPLPGPAPRVRQGEHPAPQPVRHFEARLVATGPDEVLGLVRDISERKRSEEQIRRLAYCDSLTGIPNRQAFLETLEAELARSRKANKKFAVLFMDLDAFKRINDTLGHDVGDHLLKAVSERLRETTRPGDLISRTEAATNLARLGGDEFTILIPDLERVEDALNVAHRVKEAMRRPFLLDAHEIFVTASIGISLYPEDGEDCNSLLKYADTAMYHAKNCGKNNAKLYSSSLTMQIMSHVKLEVGLRKALQNDELYLLYQPQIDVASAQITGFEALVRWRHPERGVISPTEFIPLAEETGLIVPIGEWVLRTACQQAMAWQTAGKPPVRVAVNLSAKQFKDENLMQIVLSALHDTGLPAELLELELTEGTLMDDARATMATLEQLRGIGVYLSIDDFGTGYSSMNYLKRFDVRALKIDKSFISGLPLDSENAAITRAIIAMAHGLKMAVVAEGVETDAQLVLLEQYGCDMVQGYYLGHPSPPDTIHRMLASQTALAMT</sequence>
<dbReference type="PANTHER" id="PTHR44757">
    <property type="entry name" value="DIGUANYLATE CYCLASE DGCP"/>
    <property type="match status" value="1"/>
</dbReference>
<feature type="domain" description="Response regulatory" evidence="3">
    <location>
        <begin position="9"/>
        <end position="125"/>
    </location>
</feature>
<dbReference type="FunFam" id="3.30.70.270:FF:000001">
    <property type="entry name" value="Diguanylate cyclase domain protein"/>
    <property type="match status" value="1"/>
</dbReference>
<feature type="domain" description="GGDEF" evidence="5">
    <location>
        <begin position="302"/>
        <end position="444"/>
    </location>
</feature>
<dbReference type="CDD" id="cd01948">
    <property type="entry name" value="EAL"/>
    <property type="match status" value="1"/>
</dbReference>
<dbReference type="InterPro" id="IPR035965">
    <property type="entry name" value="PAS-like_dom_sf"/>
</dbReference>
<dbReference type="EMBL" id="WWCR01000029">
    <property type="protein sequence ID" value="MYM74833.1"/>
    <property type="molecule type" value="Genomic_DNA"/>
</dbReference>
<keyword evidence="2" id="KW-0597">Phosphoprotein</keyword>
<dbReference type="SMART" id="SM00267">
    <property type="entry name" value="GGDEF"/>
    <property type="match status" value="1"/>
</dbReference>